<dbReference type="GO" id="GO:0003682">
    <property type="term" value="F:chromatin binding"/>
    <property type="evidence" value="ECO:0007669"/>
    <property type="project" value="TreeGrafter"/>
</dbReference>
<dbReference type="PRINTS" id="PR00106">
    <property type="entry name" value="DNAPOLB"/>
</dbReference>
<keyword evidence="4 12" id="KW-0548">Nucleotidyltransferase</keyword>
<dbReference type="FunFam" id="1.10.132.60:FF:000004">
    <property type="entry name" value="DNA polymerase"/>
    <property type="match status" value="1"/>
</dbReference>
<evidence type="ECO:0000313" key="18">
    <source>
        <dbReference type="EMBL" id="KAK1926581.1"/>
    </source>
</evidence>
<evidence type="ECO:0000256" key="5">
    <source>
        <dbReference type="ARBA" id="ARBA00022705"/>
    </source>
</evidence>
<comment type="similarity">
    <text evidence="2 12">Belongs to the DNA polymerase type-B family.</text>
</comment>
<feature type="region of interest" description="Disordered" evidence="13">
    <location>
        <begin position="49"/>
        <end position="142"/>
    </location>
</feature>
<dbReference type="SMART" id="SM00486">
    <property type="entry name" value="POLBc"/>
    <property type="match status" value="1"/>
</dbReference>
<feature type="region of interest" description="Disordered" evidence="13">
    <location>
        <begin position="17"/>
        <end position="36"/>
    </location>
</feature>
<gene>
    <name evidence="18" type="ORF">DB88DRAFT_482357</name>
</gene>
<evidence type="ECO:0000256" key="4">
    <source>
        <dbReference type="ARBA" id="ARBA00022695"/>
    </source>
</evidence>
<dbReference type="Pfam" id="PF08996">
    <property type="entry name" value="zf-DNA_Pol"/>
    <property type="match status" value="1"/>
</dbReference>
<keyword evidence="19" id="KW-1185">Reference proteome</keyword>
<reference evidence="18" key="1">
    <citation type="submission" date="2023-02" db="EMBL/GenBank/DDBJ databases">
        <title>Identification and recombinant expression of a fungal hydrolase from Papiliotrema laurentii that hydrolyzes apple cutin and clears colloidal polyester polyurethane.</title>
        <authorList>
            <consortium name="DOE Joint Genome Institute"/>
            <person name="Roman V.A."/>
            <person name="Bojanowski C."/>
            <person name="Crable B.R."/>
            <person name="Wagner D.N."/>
            <person name="Hung C.S."/>
            <person name="Nadeau L.J."/>
            <person name="Schratz L."/>
            <person name="Haridas S."/>
            <person name="Pangilinan J."/>
            <person name="Lipzen A."/>
            <person name="Na H."/>
            <person name="Yan M."/>
            <person name="Ng V."/>
            <person name="Grigoriev I.V."/>
            <person name="Spatafora J.W."/>
            <person name="Barlow D."/>
            <person name="Biffinger J."/>
            <person name="Kelley-Loughnane N."/>
            <person name="Varaljay V.A."/>
            <person name="Crookes-Goodson W.J."/>
        </authorList>
    </citation>
    <scope>NUCLEOTIDE SEQUENCE</scope>
    <source>
        <strain evidence="18">5307AH</strain>
    </source>
</reference>
<evidence type="ECO:0000259" key="16">
    <source>
        <dbReference type="Pfam" id="PF08996"/>
    </source>
</evidence>
<evidence type="ECO:0000259" key="15">
    <source>
        <dbReference type="Pfam" id="PF03104"/>
    </source>
</evidence>
<dbReference type="GO" id="GO:0006273">
    <property type="term" value="P:lagging strand elongation"/>
    <property type="evidence" value="ECO:0007669"/>
    <property type="project" value="TreeGrafter"/>
</dbReference>
<evidence type="ECO:0000256" key="3">
    <source>
        <dbReference type="ARBA" id="ARBA00022679"/>
    </source>
</evidence>
<dbReference type="InterPro" id="IPR015088">
    <property type="entry name" value="Znf_DNA-dir_DNA_pol_B_alpha"/>
</dbReference>
<dbReference type="EC" id="2.7.7.7" evidence="12"/>
<accession>A0AAD9FUL3</accession>
<name>A0AAD9FUL3_PAPLA</name>
<feature type="domain" description="Zinc finger DNA-directed DNA polymerase family B alpha" evidence="16">
    <location>
        <begin position="1268"/>
        <end position="1452"/>
    </location>
</feature>
<dbReference type="CDD" id="cd05776">
    <property type="entry name" value="DNA_polB_alpha_exo"/>
    <property type="match status" value="1"/>
</dbReference>
<evidence type="ECO:0000256" key="1">
    <source>
        <dbReference type="ARBA" id="ARBA00004123"/>
    </source>
</evidence>
<feature type="domain" description="DNA-directed DNA polymerase family B exonuclease" evidence="15">
    <location>
        <begin position="483"/>
        <end position="721"/>
    </location>
</feature>
<keyword evidence="9 12" id="KW-0239">DNA-directed DNA polymerase</keyword>
<dbReference type="GO" id="GO:0000166">
    <property type="term" value="F:nucleotide binding"/>
    <property type="evidence" value="ECO:0007669"/>
    <property type="project" value="InterPro"/>
</dbReference>
<keyword evidence="3 12" id="KW-0808">Transferase</keyword>
<dbReference type="NCBIfam" id="TIGR00592">
    <property type="entry name" value="pol2"/>
    <property type="match status" value="1"/>
</dbReference>
<dbReference type="PROSITE" id="PS00116">
    <property type="entry name" value="DNA_POLYMERASE_B"/>
    <property type="match status" value="1"/>
</dbReference>
<organism evidence="18 19">
    <name type="scientific">Papiliotrema laurentii</name>
    <name type="common">Cryptococcus laurentii</name>
    <dbReference type="NCBI Taxonomy" id="5418"/>
    <lineage>
        <taxon>Eukaryota</taxon>
        <taxon>Fungi</taxon>
        <taxon>Dikarya</taxon>
        <taxon>Basidiomycota</taxon>
        <taxon>Agaricomycotina</taxon>
        <taxon>Tremellomycetes</taxon>
        <taxon>Tremellales</taxon>
        <taxon>Rhynchogastremaceae</taxon>
        <taxon>Papiliotrema</taxon>
    </lineage>
</organism>
<dbReference type="SUPFAM" id="SSF56672">
    <property type="entry name" value="DNA/RNA polymerases"/>
    <property type="match status" value="1"/>
</dbReference>
<feature type="domain" description="DNA-directed DNA polymerase family B multifunctional" evidence="14">
    <location>
        <begin position="790"/>
        <end position="1231"/>
    </location>
</feature>
<dbReference type="Proteomes" id="UP001182556">
    <property type="component" value="Unassembled WGS sequence"/>
</dbReference>
<dbReference type="Pfam" id="PF03104">
    <property type="entry name" value="DNA_pol_B_exo1"/>
    <property type="match status" value="1"/>
</dbReference>
<feature type="domain" description="DNA polymerase alpha catalytic subunit N-terminal" evidence="17">
    <location>
        <begin position="11"/>
        <end position="74"/>
    </location>
</feature>
<proteinExistence type="inferred from homology"/>
<evidence type="ECO:0000256" key="8">
    <source>
        <dbReference type="ARBA" id="ARBA00022833"/>
    </source>
</evidence>
<dbReference type="CDD" id="cd05532">
    <property type="entry name" value="POLBc_alpha"/>
    <property type="match status" value="1"/>
</dbReference>
<keyword evidence="7" id="KW-0863">Zinc-finger</keyword>
<evidence type="ECO:0000259" key="14">
    <source>
        <dbReference type="Pfam" id="PF00136"/>
    </source>
</evidence>
<feature type="compositionally biased region" description="Acidic residues" evidence="13">
    <location>
        <begin position="69"/>
        <end position="93"/>
    </location>
</feature>
<dbReference type="EMBL" id="JAODAN010000002">
    <property type="protein sequence ID" value="KAK1926581.1"/>
    <property type="molecule type" value="Genomic_DNA"/>
</dbReference>
<dbReference type="GO" id="GO:0006281">
    <property type="term" value="P:DNA repair"/>
    <property type="evidence" value="ECO:0007669"/>
    <property type="project" value="UniProtKB-ARBA"/>
</dbReference>
<dbReference type="Gene3D" id="1.10.132.60">
    <property type="entry name" value="DNA polymerase family B, C-terminal domain"/>
    <property type="match status" value="1"/>
</dbReference>
<evidence type="ECO:0000256" key="9">
    <source>
        <dbReference type="ARBA" id="ARBA00022932"/>
    </source>
</evidence>
<feature type="compositionally biased region" description="Basic residues" evidence="13">
    <location>
        <begin position="97"/>
        <end position="111"/>
    </location>
</feature>
<dbReference type="GO" id="GO:0003887">
    <property type="term" value="F:DNA-directed DNA polymerase activity"/>
    <property type="evidence" value="ECO:0007669"/>
    <property type="project" value="UniProtKB-KW"/>
</dbReference>
<dbReference type="Pfam" id="PF00136">
    <property type="entry name" value="DNA_pol_B"/>
    <property type="match status" value="1"/>
</dbReference>
<dbReference type="GO" id="GO:0008270">
    <property type="term" value="F:zinc ion binding"/>
    <property type="evidence" value="ECO:0007669"/>
    <property type="project" value="UniProtKB-KW"/>
</dbReference>
<evidence type="ECO:0000256" key="7">
    <source>
        <dbReference type="ARBA" id="ARBA00022771"/>
    </source>
</evidence>
<comment type="subcellular location">
    <subcellularLocation>
        <location evidence="1">Nucleus</location>
    </subcellularLocation>
</comment>
<dbReference type="Gene3D" id="3.30.420.10">
    <property type="entry name" value="Ribonuclease H-like superfamily/Ribonuclease H"/>
    <property type="match status" value="1"/>
</dbReference>
<dbReference type="InterPro" id="IPR024647">
    <property type="entry name" value="DNA_pol_a_cat_su_N"/>
</dbReference>
<dbReference type="FunFam" id="3.30.420.10:FF:000036">
    <property type="entry name" value="DNA polymerase"/>
    <property type="match status" value="1"/>
</dbReference>
<evidence type="ECO:0000256" key="12">
    <source>
        <dbReference type="RuleBase" id="RU000442"/>
    </source>
</evidence>
<feature type="region of interest" description="Disordered" evidence="13">
    <location>
        <begin position="162"/>
        <end position="192"/>
    </location>
</feature>
<dbReference type="InterPro" id="IPR045846">
    <property type="entry name" value="POLBc_alpha"/>
</dbReference>
<evidence type="ECO:0000256" key="2">
    <source>
        <dbReference type="ARBA" id="ARBA00005755"/>
    </source>
</evidence>
<dbReference type="InterPro" id="IPR023211">
    <property type="entry name" value="DNA_pol_palm_dom_sf"/>
</dbReference>
<dbReference type="PANTHER" id="PTHR45861:SF1">
    <property type="entry name" value="DNA POLYMERASE ALPHA CATALYTIC SUBUNIT"/>
    <property type="match status" value="1"/>
</dbReference>
<sequence>MSTRTAGKDRLAALREAREKGGRLSQWKPEDSELYDEVTDDQYRSIVGSRLDQDDFIIDDDGSGYVDNGMDDWDQGGSEEESEDEDDFEGEDEELRKARKLKKARQKARAKQGKDTKAKPRASLSDYAKSKTNVTNGTYRPAPSAIQEDSFMASIMDSVVAASTEVPRKRKSSPEFPSSDAAIPSSDGSFFSASRKRYGMEEDEDLWAMKKPRVSDVTAVPDENYQFNHNDMDVDDVVVKAEPKDLDAEEDEEDVQIKVRDSKPLVASTKINRRVVNSSSVKHTVAKPEPVVAKADVEVKPRPVMPNGKPLAAGAAHWSSVQESLVPQKASELDEVKAAVGLVKADNVLEADGGLRMFWLDFMEQDGVVHLVGKVLDRQSGKYVSACVSVNGIKRNLFVKPRAKRFSAGFETDIEVTKTDVFQDFDTVRRKAGIEEWASKFVNRKYAFEDQTVEKGESEWLKVVYGFDQPELPMDTSGPTFSHVFGTNTSAFELLVVKRKIMGPCWLKLDEAVLSQKSTTWCKIEFSVSSPKLVNPLSDNDPTAPKEVPPMTIMSLSIRTIVNHRENKTELLCATARTWEGCNIDDPTPPDRQPSQLTTIIRPIEKFPPGLEARAKTERSPFQTVKAERALLNSLLATIQRHDPDVIVGHNFLGNTFEALLYRMKELKADHWSRIGRFRRKGFTISKAGSNVRLMAGRLVADLSSDAAKGMITSTTWSLTEMVGTHLKVQREDIDPEDTHSYFDHTLSGPEKLIKFIRLCEVDAYFQMAITARVQMLPLTKQLTNLAGNSWNLTLNGGRAVRNEFILLHEFHRLKYVCPDKVFSSFKKKDDAEDGEDAPPAKTRGKAKYAGGLVFEPKRGLWDTYILVMDFNSLYPSIIQEYNIDFTTVDRTEDEDAEEEKIPDVPDSDVSQGVLPRIIATLVNRRRQVKGLMKDKSATPAQMQQYDIRQQALKLTANSMYGCLGFAGSRFSSRPLAALTTFKGREILTHTRELAESLQLDVVYGDTDSVFVNSNVTTYPEALKIANEFKKLVNERYKLLEIDLDAVFERILLLNKKKYAAVKIDEAGDRTTEVKGLDMKRREFSKISKDSSSAVLKEILSGEATEIVVSKIHELLTALGETVRSGSVPLDDFIIFKRLGKNPEDYPDKKSQPHVQVALRMKSKGTAVRAHDVIPYIICLGDDGKSARSAQADRAYHPDDLRRQGSELKIDYDFYLDTQILQPILRLCESIEGTDRSRLAQCLGLDPARYTTSSGGDVAEKQFFTFESQISDKERFKDAEPLAVRCISCDSSFTFEGLLEDTAGMIQPTGIVCPSCSNPFPLPSLAVQLENHIRAHISKYYLGYTVCDGDGCGARTRMMGVYGRRCLGLVKEGCKGTVKLEYSDSMLYNQLLYFSSLFDTERALNNVRGSGRYEEIHALAIANSSVLGQLAAVADKYLDRNGRRYVDMKGLFGFMERIKL</sequence>
<evidence type="ECO:0000259" key="17">
    <source>
        <dbReference type="Pfam" id="PF12254"/>
    </source>
</evidence>
<dbReference type="InterPro" id="IPR006172">
    <property type="entry name" value="DNA-dir_DNA_pol_B"/>
</dbReference>
<dbReference type="InterPro" id="IPR043502">
    <property type="entry name" value="DNA/RNA_pol_sf"/>
</dbReference>
<evidence type="ECO:0000256" key="6">
    <source>
        <dbReference type="ARBA" id="ARBA00022723"/>
    </source>
</evidence>
<evidence type="ECO:0000256" key="11">
    <source>
        <dbReference type="ARBA" id="ARBA00023242"/>
    </source>
</evidence>
<dbReference type="GO" id="GO:0003697">
    <property type="term" value="F:single-stranded DNA binding"/>
    <property type="evidence" value="ECO:0007669"/>
    <property type="project" value="TreeGrafter"/>
</dbReference>
<dbReference type="FunFam" id="3.30.70.2820:FF:000001">
    <property type="entry name" value="DNA polymerase"/>
    <property type="match status" value="1"/>
</dbReference>
<keyword evidence="11" id="KW-0539">Nucleus</keyword>
<keyword evidence="6" id="KW-0479">Metal-binding</keyword>
<dbReference type="InterPro" id="IPR038256">
    <property type="entry name" value="Pol_alpha_znc_sf"/>
</dbReference>
<dbReference type="InterPro" id="IPR006133">
    <property type="entry name" value="DNA-dir_DNA_pol_B_exonuc"/>
</dbReference>
<dbReference type="Gene3D" id="3.90.1600.10">
    <property type="entry name" value="Palm domain of DNA polymerase"/>
    <property type="match status" value="2"/>
</dbReference>
<keyword evidence="8" id="KW-0862">Zinc</keyword>
<dbReference type="Gene3D" id="3.30.70.2820">
    <property type="match status" value="1"/>
</dbReference>
<dbReference type="InterPro" id="IPR036397">
    <property type="entry name" value="RNaseH_sf"/>
</dbReference>
<dbReference type="InterPro" id="IPR017964">
    <property type="entry name" value="DNA-dir_DNA_pol_B_CS"/>
</dbReference>
<dbReference type="InterPro" id="IPR012337">
    <property type="entry name" value="RNaseH-like_sf"/>
</dbReference>
<dbReference type="GO" id="GO:0003688">
    <property type="term" value="F:DNA replication origin binding"/>
    <property type="evidence" value="ECO:0007669"/>
    <property type="project" value="TreeGrafter"/>
</dbReference>
<dbReference type="Gene3D" id="2.40.50.730">
    <property type="match status" value="1"/>
</dbReference>
<evidence type="ECO:0000313" key="19">
    <source>
        <dbReference type="Proteomes" id="UP001182556"/>
    </source>
</evidence>
<keyword evidence="5 12" id="KW-0235">DNA replication</keyword>
<evidence type="ECO:0000256" key="10">
    <source>
        <dbReference type="ARBA" id="ARBA00023125"/>
    </source>
</evidence>
<dbReference type="Pfam" id="PF12254">
    <property type="entry name" value="DNA_pol_alpha_N"/>
    <property type="match status" value="1"/>
</dbReference>
<comment type="caution">
    <text evidence="18">The sequence shown here is derived from an EMBL/GenBank/DDBJ whole genome shotgun (WGS) entry which is preliminary data.</text>
</comment>
<dbReference type="InterPro" id="IPR006134">
    <property type="entry name" value="DNA-dir_DNA_pol_B_multi_dom"/>
</dbReference>
<comment type="catalytic activity">
    <reaction evidence="12">
        <text>DNA(n) + a 2'-deoxyribonucleoside 5'-triphosphate = DNA(n+1) + diphosphate</text>
        <dbReference type="Rhea" id="RHEA:22508"/>
        <dbReference type="Rhea" id="RHEA-COMP:17339"/>
        <dbReference type="Rhea" id="RHEA-COMP:17340"/>
        <dbReference type="ChEBI" id="CHEBI:33019"/>
        <dbReference type="ChEBI" id="CHEBI:61560"/>
        <dbReference type="ChEBI" id="CHEBI:173112"/>
        <dbReference type="EC" id="2.7.7.7"/>
    </reaction>
</comment>
<evidence type="ECO:0000256" key="13">
    <source>
        <dbReference type="SAM" id="MobiDB-lite"/>
    </source>
</evidence>
<dbReference type="Gene3D" id="1.10.3200.20">
    <property type="entry name" value="DNA Polymerase alpha, zinc finger"/>
    <property type="match status" value="1"/>
</dbReference>
<dbReference type="PANTHER" id="PTHR45861">
    <property type="entry name" value="DNA POLYMERASE ALPHA CATALYTIC SUBUNIT"/>
    <property type="match status" value="1"/>
</dbReference>
<dbReference type="GO" id="GO:0006272">
    <property type="term" value="P:leading strand elongation"/>
    <property type="evidence" value="ECO:0007669"/>
    <property type="project" value="TreeGrafter"/>
</dbReference>
<keyword evidence="10 12" id="KW-0238">DNA-binding</keyword>
<dbReference type="SUPFAM" id="SSF53098">
    <property type="entry name" value="Ribonuclease H-like"/>
    <property type="match status" value="1"/>
</dbReference>
<dbReference type="GO" id="GO:1902975">
    <property type="term" value="P:mitotic DNA replication initiation"/>
    <property type="evidence" value="ECO:0007669"/>
    <property type="project" value="InterPro"/>
</dbReference>
<protein>
    <recommendedName>
        <fullName evidence="12">DNA polymerase</fullName>
        <ecNumber evidence="12">2.7.7.7</ecNumber>
    </recommendedName>
</protein>
<dbReference type="InterPro" id="IPR042087">
    <property type="entry name" value="DNA_pol_B_thumb"/>
</dbReference>
<dbReference type="GO" id="GO:0005658">
    <property type="term" value="C:alpha DNA polymerase:primase complex"/>
    <property type="evidence" value="ECO:0007669"/>
    <property type="project" value="UniProtKB-ARBA"/>
</dbReference>